<name>A0ACC1Y6M3_MELAZ</name>
<proteinExistence type="predicted"/>
<dbReference type="Proteomes" id="UP001164539">
    <property type="component" value="Chromosome 5"/>
</dbReference>
<evidence type="ECO:0000313" key="2">
    <source>
        <dbReference type="Proteomes" id="UP001164539"/>
    </source>
</evidence>
<dbReference type="EMBL" id="CM051398">
    <property type="protein sequence ID" value="KAJ4718838.1"/>
    <property type="molecule type" value="Genomic_DNA"/>
</dbReference>
<comment type="caution">
    <text evidence="1">The sequence shown here is derived from an EMBL/GenBank/DDBJ whole genome shotgun (WGS) entry which is preliminary data.</text>
</comment>
<organism evidence="1 2">
    <name type="scientific">Melia azedarach</name>
    <name type="common">Chinaberry tree</name>
    <dbReference type="NCBI Taxonomy" id="155640"/>
    <lineage>
        <taxon>Eukaryota</taxon>
        <taxon>Viridiplantae</taxon>
        <taxon>Streptophyta</taxon>
        <taxon>Embryophyta</taxon>
        <taxon>Tracheophyta</taxon>
        <taxon>Spermatophyta</taxon>
        <taxon>Magnoliopsida</taxon>
        <taxon>eudicotyledons</taxon>
        <taxon>Gunneridae</taxon>
        <taxon>Pentapetalae</taxon>
        <taxon>rosids</taxon>
        <taxon>malvids</taxon>
        <taxon>Sapindales</taxon>
        <taxon>Meliaceae</taxon>
        <taxon>Melia</taxon>
    </lineage>
</organism>
<sequence length="377" mass="42883">MAAEFGIALGTNLVTECVKSISRTIKQQILYVFKYQSYTSDLNTQVQELRHKIEREQLRVDHAIRQGDDIHTDVGEWLTKVNQFIGQRTASMYVRDYEAFDSREVVLREIMEPLKDASVNSIGVYGMGGVGKTTLVNQVAWKVIEDELFDDVVMAEVTQKPDKRRIQEKVASDLGLLFEQHENEFDRAHRLRNRLKKGKRRVLVILDNIWAKPDFEAIGIPFGGDGKESALNIEDCKEKSDDDQRLFKILLTSRSLDVLRNDVNIEKIFRVETVSPEEAENLFWRIVGEYHSAKSSTDFWTVAEILGKCAGLPLAIAAIANELKNKSIDTWEHALDQLRTANPRSIPEVDERVVSVVELSVNLLRSDEAKNSFCSAV</sequence>
<reference evidence="1 2" key="1">
    <citation type="journal article" date="2023" name="Science">
        <title>Complex scaffold remodeling in plant triterpene biosynthesis.</title>
        <authorList>
            <person name="De La Pena R."/>
            <person name="Hodgson H."/>
            <person name="Liu J.C."/>
            <person name="Stephenson M.J."/>
            <person name="Martin A.C."/>
            <person name="Owen C."/>
            <person name="Harkess A."/>
            <person name="Leebens-Mack J."/>
            <person name="Jimenez L.E."/>
            <person name="Osbourn A."/>
            <person name="Sattely E.S."/>
        </authorList>
    </citation>
    <scope>NUCLEOTIDE SEQUENCE [LARGE SCALE GENOMIC DNA]</scope>
    <source>
        <strain evidence="2">cv. JPN11</strain>
        <tissue evidence="1">Leaf</tissue>
    </source>
</reference>
<evidence type="ECO:0000313" key="1">
    <source>
        <dbReference type="EMBL" id="KAJ4718838.1"/>
    </source>
</evidence>
<keyword evidence="2" id="KW-1185">Reference proteome</keyword>
<accession>A0ACC1Y6M3</accession>
<gene>
    <name evidence="1" type="ORF">OWV82_010471</name>
</gene>
<protein>
    <submittedName>
        <fullName evidence="1">Disease resistance protein</fullName>
    </submittedName>
</protein>